<dbReference type="SUPFAM" id="SSF49899">
    <property type="entry name" value="Concanavalin A-like lectins/glucanases"/>
    <property type="match status" value="5"/>
</dbReference>
<dbReference type="SUPFAM" id="SSF57184">
    <property type="entry name" value="Growth factor receptor domain"/>
    <property type="match status" value="2"/>
</dbReference>
<evidence type="ECO:0000256" key="2">
    <source>
        <dbReference type="ARBA" id="ARBA00022737"/>
    </source>
</evidence>
<dbReference type="InterPro" id="IPR009030">
    <property type="entry name" value="Growth_fac_rcpt_cys_sf"/>
</dbReference>
<dbReference type="InterPro" id="IPR011936">
    <property type="entry name" value="Myxo_disulph_rpt"/>
</dbReference>
<keyword evidence="5" id="KW-0472">Membrane</keyword>
<keyword evidence="5" id="KW-1133">Transmembrane helix</keyword>
<accession>A0A078AQL5</accession>
<evidence type="ECO:0000256" key="4">
    <source>
        <dbReference type="SAM" id="MobiDB-lite"/>
    </source>
</evidence>
<dbReference type="CDD" id="cd00064">
    <property type="entry name" value="FU"/>
    <property type="match status" value="1"/>
</dbReference>
<keyword evidence="5" id="KW-0812">Transmembrane</keyword>
<evidence type="ECO:0000313" key="7">
    <source>
        <dbReference type="Proteomes" id="UP000039865"/>
    </source>
</evidence>
<evidence type="ECO:0000313" key="6">
    <source>
        <dbReference type="EMBL" id="CDW84474.1"/>
    </source>
</evidence>
<keyword evidence="1" id="KW-0732">Signal</keyword>
<evidence type="ECO:0008006" key="8">
    <source>
        <dbReference type="Google" id="ProtNLM"/>
    </source>
</evidence>
<dbReference type="Gene3D" id="2.60.120.200">
    <property type="match status" value="4"/>
</dbReference>
<keyword evidence="3" id="KW-1015">Disulfide bond</keyword>
<proteinExistence type="predicted"/>
<dbReference type="OrthoDB" id="300641at2759"/>
<evidence type="ECO:0000256" key="1">
    <source>
        <dbReference type="ARBA" id="ARBA00022729"/>
    </source>
</evidence>
<feature type="transmembrane region" description="Helical" evidence="5">
    <location>
        <begin position="3287"/>
        <end position="3314"/>
    </location>
</feature>
<dbReference type="NCBIfam" id="TIGR02232">
    <property type="entry name" value="myxo_disulf_rpt"/>
    <property type="match status" value="1"/>
</dbReference>
<evidence type="ECO:0000256" key="5">
    <source>
        <dbReference type="SAM" id="Phobius"/>
    </source>
</evidence>
<dbReference type="InterPro" id="IPR006212">
    <property type="entry name" value="Furin_repeat"/>
</dbReference>
<feature type="transmembrane region" description="Helical" evidence="5">
    <location>
        <begin position="3326"/>
        <end position="3345"/>
    </location>
</feature>
<keyword evidence="7" id="KW-1185">Reference proteome</keyword>
<dbReference type="InParanoid" id="A0A078AQL5"/>
<feature type="transmembrane region" description="Helical" evidence="5">
    <location>
        <begin position="3129"/>
        <end position="3150"/>
    </location>
</feature>
<sequence>MSNVPVFDTDLVSNENDQYLFTLNIWVKPLEFQSIMYPFLTWGQYVTLNTENMILTMQSVLGFTPNPNLNFDLIYKTWQRICIVKYQFSLSMYYQWLNDFRYINNQIIYTKTPIDWTISFNRDMNHQTYHIGTSASIYFLLRDFVFYNRALTNNEIKMIAYQVGDIQLYKSSMIRYYKLTLFEEGNYIFDYSYYEKHSRMNEATSDLSYYVYDEDMDSQISFAALSKVQLPDQLTFCEDDFNTNFRKILVPLWPKTYSVFNIEFWFKFSDIISRSYEFYFLTDSYDINNFSIRTVAVFQFVGPEILFGNIYSSTPPASTFTYYMKELRIWNIFRTKQTINSQLRTQFKALFKTSYFRKMSTYPGGGLLGYWQLQKQDSFGDNYLSDDSINPQTIELIEPLKYCSYTPALILCNFGQTYDSIKNLCKDDTSTQQLLLNVNTGSSQKAKFWFLTSIQNGQLIKREDARFNVIIKTPSPGNTAFYLERLDTFPSTFFASRVNYIGTFKEVRVWAISDDYFHFYKRDIVTPTATSALLDYWRLDGDSQDDIFTHWNYPTSIFLETDYVAPSIPTSLYDKLYECKHGSYFSGTQCVYDNFIIIKSGNNKSPLLMKVNQTTTPQSYSVGFWFKLRSLQDQNIICGATPRQNNFLYLRTTTSVSDKTLELNQANCQFLLTRGYDVQLTANRWFQISTSVKNVNSLTSRLHFAALTDYTSKNFITKLEEMNCPSFSYVNNEPDAEVYLCDDSIYGNEGNSIKNLYFLNDYAMTANDVFTASKVAWKMLNLKPALYLIFNNTQKSVWAYDLANKHNIISLRGQITDSPFYWVHDSFAPKICHDYYEVLDLARMICFPRLAMQHRPSNVVIENVALAATWTPTYQLSFGMFIKSFYGGTGMTQHIMTVNPTGSSNNQKLVLQTTYFISSGKDSQDMSFELENLPLVQYEYQNRIDYWQHLAFVRDSSYYIYESGLLRTETPTAAVSIDVNYDGLIYIGQMPGTTTPIGFRGYIRQFKIYETALTSSQIMNYMYDSYKSLDTFDWAYYEETNIYFGSSSAYTGLTLGPSPEWSLSFMFNLGTDLTANKVIFAVSNWLSITRHTNNSFLFIYQPQNAQIYTMMTPEFTEDQWYTFAVTYPANLVLMVDNLMIINQNRYYNTGGYAMPAITGDITYSGTFYLREIRIWKSRLTESFLRQNSTFLKAKSKLTIINEYLLLVKEFPLAINNNNNIDFSGNTMVIELYDTNQGLGESILTSISRQAMISNGKGLWIKFITRFFNSDLKMSISAGDQVFDYELSLFIGSIDYTQLKYIRICPNQCDMTMAFLTIWKAHQDFTNEHDYYKKPYPHLVYGFWPMTEGTGETLYDYSIYQLSRKISRLNSYGSKFKWWSIKEINNEAEVLVMCNQETIYNFKIGFCVSYISYQTQFHQYSGLDVTKLKNNPEVTYNRDWAIELWLNFQFEGDLSQIDMPIIKSDPDCIADQWSTSYEMSISRDLYQMKNYVNFQSQNYQGTSGIIKEYRNVLESSWFHVTVVNIFNQVQNSQAIYVNVKQPLTDATSFARYKLSNCDIFVGHSSTQTIAENTFSIKQLRIWNEVRPQAQIAWHSLQRSFDKGELNLMKYYKFNREEGLQETISNSQYAVGANVRFKIFIDKFHMDCPNSYHYSLSKGRCEHYSFSLIMCTYTSAAGDQDFLAINDFLIIRVNSRKYSLELKTNDPTRPSLQITIDYINQGTAYWGFHFDAESSLFWVSLQGDIKWSVQLQTHQFKLDGQWTNQFGYNGINLSGTIGIMKQMIFSPALTKQEVQKYYRYGYHPTRASANALSAILFDKNDLYSGRYNLVPYQVSSSSEVDTFQVTNGSPFQVSQTNSCREGAFRSSGNGECTEPFSLVVNNQILSLPINGMKIGYSATVQFWVNLFSIGSDLTYQIELFDVKNLVGLSLENGQLYFKQYIGAVTPSTQITSQFTRAVWQKFHFVLYKKQWTIYENGQQFEASIPNDQNYENVVFTSIDFDLRQGSMYKAKLQEVAIFGYPRSPADILNNLHSQINKKMYQNSLLVYYPLDESYETKVYDYSRYGRSLTITNPMIYWDNTPRGNQGANLLSSTGSDYQTRENSLYFKYGETSSLTFPESVGLIGQDYSIMYCYNIRSLTDLPFTEIPMLEIMDIMAIYLLRVDNTNLKLRFYPSLQNPITSGTPECNDVVSNKWMCVVASLDTTQKLALMIIPRASKKGIIYSDNEMPILSAQRRVVKIHPTNAYIREVKIFNIAISEGNLAWMVRQAFNPLLYWGNYLVFYYRLDESNGGILFDQQTTDQFSILASQATLSPQWSYAGSKLIICEGDAKYSYFDYCQPNAKFFLLEQRTPLFQVNLFYAPQKNYTTVLWLMINQLDQSNGFLIYYHNRYYLRITTSRRLVYSLGNYPSQSVDVSSIAVSGKWFMLFQMANTDANYSAVYICYRELGAAGFKNKQIKINKPWIYSDPTTNTNLYLQFQMGANTKSFIRDLQVWSAPLSYNYFMSSRVYLGLDPVKMRAKGLQAYFRFDESGGQYVFNYALPEVYNRVSSYYYHSALRWYYYADLNVDLQTNSEEMVKFLFCNDPYSRLLNKHCDFYDSCDSSSLTDDCTGPESTDLPTCDSSLTQFYSPDTRDCYDCHSLCLGCTEAYRQDKCLSCQPGLFLLDGLCTFQCPDNYYNINGICKTCTDNLCKCLENNLDLCLDCLSSSHFYLEDIQKCLAVLPDFKFYDYITKSLLDCHPMCKKCFQDDQYSCLQCADNATFLAPNYCNIFSCMTGNEIRQNANGEAICVPCQAPCLTCQNQPDFCTSCGNDLILDSEGQCLPCSALVGYQFPIVQQDGKKICTEICGDGLRLDQNQCDDANLEDGDGCSSKCQVENKYVCKGGSSASKDICHDLIGPEAEIMSVSTQSKYIILQIRDNNGKVYTDQQNISRTDIELTITGIDGAIRYSITSQISDDFVRNGKIYLEFQPGFSIPDEGAFVQVNFKKSQMFFDQYKNPLKNIKTNVIQLKKFDYIDPSLLAAIKTVGSSVSQGTSLILAFNLILSFALDKALDSLYSAINSVQILFFLPLIDLAYPPFFNEVFRYLAYANFENQLLRDPLSASLDFDNIKDSPLNEVFYNYGFESQVFLSTFQYKLGILFIIFCFFPLSQLFKRFKHRYFNIFRKLDNFFKYNGVLRLGQELYLEMGLLAYLNIYNLQFENKDQIINTAVAIIAIIFVTFYPLITLNLVQTFKTIDSNFKTQTLGVLDGIDHFKLKIYALIEGTRIQANSRLPQFNFSLFLARRLSYIQILVFLTNFPQLQIVLCIFKTILQLAYFILVQPYESKLTNIMSILNESITGIAFSICFMFKKDLQTDYREFYGWLVIGCAIFILAANLIVAIIETIKSLVEGVRASINAMKRLVKMRQAISSKITQKFSGNGFNLMSQTAKTDLKVNHSNFQTQQMDSQEQINENQGFEIIKLSPLEPSMHSQQCQTNTKKGLNTESSFLSQNTLKISDNFVESQQDQSDFKQIDLRMRFNNHKNNLEVKDGIYQDTNKSKIFNEYEMLDQLQIKDNADEEQKSKVDLSQEDLQKENQNKLEDIYQDNPNQEEQLERHRKIRASKLKDVDDMIEIKRRTKHRRKY</sequence>
<reference evidence="6 7" key="1">
    <citation type="submission" date="2014-06" db="EMBL/GenBank/DDBJ databases">
        <authorList>
            <person name="Swart Estienne"/>
        </authorList>
    </citation>
    <scope>NUCLEOTIDE SEQUENCE [LARGE SCALE GENOMIC DNA]</scope>
    <source>
        <strain evidence="6 7">130c</strain>
    </source>
</reference>
<feature type="transmembrane region" description="Helical" evidence="5">
    <location>
        <begin position="3357"/>
        <end position="3378"/>
    </location>
</feature>
<protein>
    <recommendedName>
        <fullName evidence="8">VSP domain containing protein</fullName>
    </recommendedName>
</protein>
<dbReference type="Gene3D" id="2.10.220.10">
    <property type="entry name" value="Hormone Receptor, Insulin-like Growth Factor Receptor 1, Chain A, domain 2"/>
    <property type="match status" value="2"/>
</dbReference>
<evidence type="ECO:0000256" key="3">
    <source>
        <dbReference type="ARBA" id="ARBA00023157"/>
    </source>
</evidence>
<feature type="transmembrane region" description="Helical" evidence="5">
    <location>
        <begin position="3171"/>
        <end position="3191"/>
    </location>
</feature>
<dbReference type="SMART" id="SM00261">
    <property type="entry name" value="FU"/>
    <property type="match status" value="2"/>
</dbReference>
<dbReference type="EMBL" id="CCKQ01012834">
    <property type="protein sequence ID" value="CDW84474.1"/>
    <property type="molecule type" value="Genomic_DNA"/>
</dbReference>
<dbReference type="InterPro" id="IPR013320">
    <property type="entry name" value="ConA-like_dom_sf"/>
</dbReference>
<keyword evidence="2" id="KW-0677">Repeat</keyword>
<organism evidence="6 7">
    <name type="scientific">Stylonychia lemnae</name>
    <name type="common">Ciliate</name>
    <dbReference type="NCBI Taxonomy" id="5949"/>
    <lineage>
        <taxon>Eukaryota</taxon>
        <taxon>Sar</taxon>
        <taxon>Alveolata</taxon>
        <taxon>Ciliophora</taxon>
        <taxon>Intramacronucleata</taxon>
        <taxon>Spirotrichea</taxon>
        <taxon>Stichotrichia</taxon>
        <taxon>Sporadotrichida</taxon>
        <taxon>Oxytrichidae</taxon>
        <taxon>Stylonychinae</taxon>
        <taxon>Stylonychia</taxon>
    </lineage>
</organism>
<feature type="transmembrane region" description="Helical" evidence="5">
    <location>
        <begin position="3203"/>
        <end position="3226"/>
    </location>
</feature>
<feature type="region of interest" description="Disordered" evidence="4">
    <location>
        <begin position="3576"/>
        <end position="3598"/>
    </location>
</feature>
<name>A0A078AQL5_STYLE</name>
<gene>
    <name evidence="6" type="primary">Contig11645.g12469</name>
    <name evidence="6" type="ORF">STYLEM_13537</name>
</gene>
<dbReference type="Proteomes" id="UP000039865">
    <property type="component" value="Unassembled WGS sequence"/>
</dbReference>